<geneLocation type="mitochondrion" evidence="1"/>
<accession>A0A101M1C9</accession>
<dbReference type="EMBL" id="LKAM01000003">
    <property type="protein sequence ID" value="KUM49134.1"/>
    <property type="molecule type" value="Genomic_DNA"/>
</dbReference>
<name>A0A101M1C9_PICGL</name>
<gene>
    <name evidence="1" type="ORF">ABT39_MTgene3683</name>
</gene>
<protein>
    <submittedName>
        <fullName evidence="1">Uncharacterized protein</fullName>
    </submittedName>
</protein>
<keyword evidence="1" id="KW-0496">Mitochondrion</keyword>
<sequence>MKGGVPNDVLITPRPFLLSRGIRSQGGPINHRCCIQIPIFPAWLKWFLNAPSSLSLSPGKLGINCSANSIDYGSSFLSDP</sequence>
<organism evidence="1">
    <name type="scientific">Picea glauca</name>
    <name type="common">White spruce</name>
    <name type="synonym">Pinus glauca</name>
    <dbReference type="NCBI Taxonomy" id="3330"/>
    <lineage>
        <taxon>Eukaryota</taxon>
        <taxon>Viridiplantae</taxon>
        <taxon>Streptophyta</taxon>
        <taxon>Embryophyta</taxon>
        <taxon>Tracheophyta</taxon>
        <taxon>Spermatophyta</taxon>
        <taxon>Pinopsida</taxon>
        <taxon>Pinidae</taxon>
        <taxon>Conifers I</taxon>
        <taxon>Pinales</taxon>
        <taxon>Pinaceae</taxon>
        <taxon>Picea</taxon>
    </lineage>
</organism>
<reference evidence="1" key="1">
    <citation type="journal article" date="2015" name="Genome Biol. Evol.">
        <title>Organellar Genomes of White Spruce (Picea glauca): Assembly and Annotation.</title>
        <authorList>
            <person name="Jackman S.D."/>
            <person name="Warren R.L."/>
            <person name="Gibb E.A."/>
            <person name="Vandervalk B.P."/>
            <person name="Mohamadi H."/>
            <person name="Chu J."/>
            <person name="Raymond A."/>
            <person name="Pleasance S."/>
            <person name="Coope R."/>
            <person name="Wildung M.R."/>
            <person name="Ritland C.E."/>
            <person name="Bousquet J."/>
            <person name="Jones S.J."/>
            <person name="Bohlmann J."/>
            <person name="Birol I."/>
        </authorList>
    </citation>
    <scope>NUCLEOTIDE SEQUENCE [LARGE SCALE GENOMIC DNA]</scope>
    <source>
        <tissue evidence="1">Flushing bud</tissue>
    </source>
</reference>
<proteinExistence type="predicted"/>
<evidence type="ECO:0000313" key="1">
    <source>
        <dbReference type="EMBL" id="KUM49134.1"/>
    </source>
</evidence>
<comment type="caution">
    <text evidence="1">The sequence shown here is derived from an EMBL/GenBank/DDBJ whole genome shotgun (WGS) entry which is preliminary data.</text>
</comment>
<dbReference type="AlphaFoldDB" id="A0A101M1C9"/>